<dbReference type="EMBL" id="BA000012">
    <property type="protein sequence ID" value="BAB52557.1"/>
    <property type="molecule type" value="Genomic_DNA"/>
</dbReference>
<dbReference type="KEGG" id="mlo:mll6231"/>
<dbReference type="SMR" id="Q989Y7"/>
<proteinExistence type="predicted"/>
<evidence type="ECO:0000313" key="2">
    <source>
        <dbReference type="Proteomes" id="UP000000552"/>
    </source>
</evidence>
<gene>
    <name evidence="1" type="ordered locus">mll6231</name>
</gene>
<dbReference type="AlphaFoldDB" id="Q989Y7"/>
<sequence>MFSIHNKEDTMLRDLFPRHHKRYEKSQFCGELAAFAGWLTEQGHLRHPLRLHLYRVREALGRSDRLQPGAVFHEADVRQAFVVSGVSAQTKYLGECTGRIFTRFLAATGRLIPIEQSDPASQLCRRYHRYLAEVRGLSEQSLYHHGQTATDFLLRGVPADHCLSAVTAADVEAFVQLKSKENNRSNM</sequence>
<organism evidence="1 2">
    <name type="scientific">Mesorhizobium japonicum (strain LMG 29417 / CECT 9101 / MAFF 303099)</name>
    <name type="common">Mesorhizobium loti (strain MAFF 303099)</name>
    <dbReference type="NCBI Taxonomy" id="266835"/>
    <lineage>
        <taxon>Bacteria</taxon>
        <taxon>Pseudomonadati</taxon>
        <taxon>Pseudomonadota</taxon>
        <taxon>Alphaproteobacteria</taxon>
        <taxon>Hyphomicrobiales</taxon>
        <taxon>Phyllobacteriaceae</taxon>
        <taxon>Mesorhizobium</taxon>
    </lineage>
</organism>
<evidence type="ECO:0000313" key="1">
    <source>
        <dbReference type="EMBL" id="BAB52557.1"/>
    </source>
</evidence>
<dbReference type="Proteomes" id="UP000000552">
    <property type="component" value="Chromosome"/>
</dbReference>
<dbReference type="eggNOG" id="COG4974">
    <property type="taxonomic scope" value="Bacteria"/>
</dbReference>
<dbReference type="DNASU" id="1229426"/>
<name>Q989Y7_RHILO</name>
<protein>
    <submittedName>
        <fullName evidence="1">Integrase/recombinase</fullName>
    </submittedName>
</protein>
<accession>Q989Y7</accession>
<dbReference type="HOGENOM" id="CLU_1446565_0_0_5"/>
<reference evidence="1 2" key="1">
    <citation type="journal article" date="2000" name="DNA Res.">
        <title>Complete genome structure of the nitrogen-fixing symbiotic bacterium Mesorhizobium loti.</title>
        <authorList>
            <person name="Kaneko T."/>
            <person name="Nakamura Y."/>
            <person name="Sato S."/>
            <person name="Asamizu E."/>
            <person name="Kato T."/>
            <person name="Sasamoto S."/>
            <person name="Watanabe A."/>
            <person name="Idesawa K."/>
            <person name="Ishikawa A."/>
            <person name="Kawashima K."/>
            <person name="Kimura T."/>
            <person name="Kishida Y."/>
            <person name="Kiyokawa C."/>
            <person name="Kohara M."/>
            <person name="Matsumoto M."/>
            <person name="Matsuno A."/>
            <person name="Mochizuki Y."/>
            <person name="Nakayama S."/>
            <person name="Nakazaki N."/>
            <person name="Shimpo S."/>
            <person name="Sugimoto M."/>
            <person name="Takeuchi C."/>
            <person name="Yamada M."/>
            <person name="Tabata S."/>
        </authorList>
    </citation>
    <scope>NUCLEOTIDE SEQUENCE [LARGE SCALE GENOMIC DNA]</scope>
    <source>
        <strain evidence="2">LMG 29417 / CECT 9101 / MAFF 303099</strain>
    </source>
</reference>